<dbReference type="AlphaFoldDB" id="A0A9P8G6Q7"/>
<evidence type="ECO:0000313" key="4">
    <source>
        <dbReference type="Proteomes" id="UP000767238"/>
    </source>
</evidence>
<dbReference type="EMBL" id="JAHFXF010000525">
    <property type="protein sequence ID" value="KAG9686224.1"/>
    <property type="molecule type" value="Genomic_DNA"/>
</dbReference>
<dbReference type="EMBL" id="JAHFYH010000169">
    <property type="protein sequence ID" value="KAH0210443.1"/>
    <property type="molecule type" value="Genomic_DNA"/>
</dbReference>
<reference evidence="3" key="1">
    <citation type="journal article" date="2021" name="J Fungi (Basel)">
        <title>Virulence traits and population genomics of the black yeast Aureobasidium melanogenum.</title>
        <authorList>
            <person name="Cernosa A."/>
            <person name="Sun X."/>
            <person name="Gostincar C."/>
            <person name="Fang C."/>
            <person name="Gunde-Cimerman N."/>
            <person name="Song Z."/>
        </authorList>
    </citation>
    <scope>NUCLEOTIDE SEQUENCE</scope>
    <source>
        <strain evidence="3">EXF-8016</strain>
        <strain evidence="2">EXF-9911</strain>
    </source>
</reference>
<proteinExistence type="predicted"/>
<feature type="non-terminal residue" evidence="3">
    <location>
        <position position="440"/>
    </location>
</feature>
<comment type="caution">
    <text evidence="3">The sequence shown here is derived from an EMBL/GenBank/DDBJ whole genome shotgun (WGS) entry which is preliminary data.</text>
</comment>
<dbReference type="Proteomes" id="UP000767238">
    <property type="component" value="Unassembled WGS sequence"/>
</dbReference>
<feature type="region of interest" description="Disordered" evidence="1">
    <location>
        <begin position="242"/>
        <end position="265"/>
    </location>
</feature>
<dbReference type="Proteomes" id="UP000779574">
    <property type="component" value="Unassembled WGS sequence"/>
</dbReference>
<organism evidence="3 4">
    <name type="scientific">Aureobasidium melanogenum</name>
    <name type="common">Aureobasidium pullulans var. melanogenum</name>
    <dbReference type="NCBI Taxonomy" id="46634"/>
    <lineage>
        <taxon>Eukaryota</taxon>
        <taxon>Fungi</taxon>
        <taxon>Dikarya</taxon>
        <taxon>Ascomycota</taxon>
        <taxon>Pezizomycotina</taxon>
        <taxon>Dothideomycetes</taxon>
        <taxon>Dothideomycetidae</taxon>
        <taxon>Dothideales</taxon>
        <taxon>Saccotheciaceae</taxon>
        <taxon>Aureobasidium</taxon>
    </lineage>
</organism>
<accession>A0A9P8G6Q7</accession>
<evidence type="ECO:0000313" key="3">
    <source>
        <dbReference type="EMBL" id="KAH0210443.1"/>
    </source>
</evidence>
<sequence length="440" mass="48635">MATLPDMQRGFGKTFPDKPIQWVVSSRPVVAQFEQEGSQRLQHLGLPLSHNGEADVLVLWIGFREDTRELLVTLTIRLNVNPERHTRKQTPRKGRLMFMVVPVESLTIRCTSVAYHDLVKDPALKPFLDLPSDQESATCKISKIEVHIDTKSFVIMPEEPVTGRQSKRSRQSVDLLDRLKSLSEVTSFCLFTKHDLIFEQAIEHVQEKLQQDTSPVITPDIQCRAFYPGRRKAAVDQWVDQGWNPEEEGNDKQEKDSYDNAPPCTKLSTKRKAIDIADRGYASLSASSPPKYAECPSHPVPSVSSLDLPRLLDERDQTEITSDARNISNCPGTFSAAVYAHERIFSSRPPPPPPPPPSASPLSSNYSAVLLSENFSHSSKIATLREFGASIQVARSSSFLYGRATTPAGAMSSSSIVAVTPCKRRLVTSGAGSSNVNTPA</sequence>
<reference evidence="3" key="2">
    <citation type="submission" date="2021-08" db="EMBL/GenBank/DDBJ databases">
        <authorList>
            <person name="Gostincar C."/>
            <person name="Sun X."/>
            <person name="Song Z."/>
            <person name="Gunde-Cimerman N."/>
        </authorList>
    </citation>
    <scope>NUCLEOTIDE SEQUENCE</scope>
    <source>
        <strain evidence="3">EXF-8016</strain>
        <strain evidence="2">EXF-9911</strain>
    </source>
</reference>
<feature type="region of interest" description="Disordered" evidence="1">
    <location>
        <begin position="286"/>
        <end position="305"/>
    </location>
</feature>
<gene>
    <name evidence="2" type="ORF">KCU76_g11165</name>
    <name evidence="3" type="ORF">KCV03_g10050</name>
</gene>
<protein>
    <submittedName>
        <fullName evidence="3">Uncharacterized protein</fullName>
    </submittedName>
</protein>
<evidence type="ECO:0000256" key="1">
    <source>
        <dbReference type="SAM" id="MobiDB-lite"/>
    </source>
</evidence>
<name>A0A9P8G6Q7_AURME</name>
<evidence type="ECO:0000313" key="2">
    <source>
        <dbReference type="EMBL" id="KAG9686224.1"/>
    </source>
</evidence>